<dbReference type="AlphaFoldDB" id="A0A917B439"/>
<evidence type="ECO:0000313" key="2">
    <source>
        <dbReference type="Proteomes" id="UP000598775"/>
    </source>
</evidence>
<evidence type="ECO:0000313" key="1">
    <source>
        <dbReference type="EMBL" id="GGF18920.1"/>
    </source>
</evidence>
<accession>A0A917B439</accession>
<keyword evidence="2" id="KW-1185">Reference proteome</keyword>
<proteinExistence type="predicted"/>
<sequence>MSFYLISFPSSAMTVDESELAEASRDSHAVIAEMKAAGVYRFGGGIDESVAAVHVAADGTLSEQTYPQSRELNGGMTIIEVATREEALDWTRRMTVGCHTVQELREFMYDPEI</sequence>
<dbReference type="InterPro" id="IPR011008">
    <property type="entry name" value="Dimeric_a/b-barrel"/>
</dbReference>
<protein>
    <recommendedName>
        <fullName evidence="3">YCII-related domain-containing protein</fullName>
    </recommendedName>
</protein>
<reference evidence="1 2" key="1">
    <citation type="journal article" date="2014" name="Int. J. Syst. Evol. Microbiol.">
        <title>Complete genome sequence of Corynebacterium casei LMG S-19264T (=DSM 44701T), isolated from a smear-ripened cheese.</title>
        <authorList>
            <consortium name="US DOE Joint Genome Institute (JGI-PGF)"/>
            <person name="Walter F."/>
            <person name="Albersmeier A."/>
            <person name="Kalinowski J."/>
            <person name="Ruckert C."/>
        </authorList>
    </citation>
    <scope>NUCLEOTIDE SEQUENCE [LARGE SCALE GENOMIC DNA]</scope>
    <source>
        <strain evidence="1 2">CGMCC 1.12976</strain>
    </source>
</reference>
<comment type="caution">
    <text evidence="1">The sequence shown here is derived from an EMBL/GenBank/DDBJ whole genome shotgun (WGS) entry which is preliminary data.</text>
</comment>
<gene>
    <name evidence="1" type="ORF">GCM10011399_10650</name>
</gene>
<dbReference type="RefSeq" id="WP_188674942.1">
    <property type="nucleotide sequence ID" value="NZ_BMGP01000002.1"/>
</dbReference>
<dbReference type="Proteomes" id="UP000598775">
    <property type="component" value="Unassembled WGS sequence"/>
</dbReference>
<dbReference type="Gene3D" id="3.30.70.1060">
    <property type="entry name" value="Dimeric alpha+beta barrel"/>
    <property type="match status" value="1"/>
</dbReference>
<name>A0A917B439_9MICO</name>
<organism evidence="1 2">
    <name type="scientific">Subtercola lobariae</name>
    <dbReference type="NCBI Taxonomy" id="1588641"/>
    <lineage>
        <taxon>Bacteria</taxon>
        <taxon>Bacillati</taxon>
        <taxon>Actinomycetota</taxon>
        <taxon>Actinomycetes</taxon>
        <taxon>Micrococcales</taxon>
        <taxon>Microbacteriaceae</taxon>
        <taxon>Subtercola</taxon>
    </lineage>
</organism>
<dbReference type="SUPFAM" id="SSF54909">
    <property type="entry name" value="Dimeric alpha+beta barrel"/>
    <property type="match status" value="1"/>
</dbReference>
<dbReference type="EMBL" id="BMGP01000002">
    <property type="protein sequence ID" value="GGF18920.1"/>
    <property type="molecule type" value="Genomic_DNA"/>
</dbReference>
<evidence type="ECO:0008006" key="3">
    <source>
        <dbReference type="Google" id="ProtNLM"/>
    </source>
</evidence>